<evidence type="ECO:0000259" key="9">
    <source>
        <dbReference type="PROSITE" id="PS51379"/>
    </source>
</evidence>
<feature type="domain" description="4Fe-4S ferredoxin-type" evidence="9">
    <location>
        <begin position="268"/>
        <end position="298"/>
    </location>
</feature>
<reference evidence="10 11" key="1">
    <citation type="submission" date="2024-09" db="EMBL/GenBank/DDBJ databases">
        <authorList>
            <person name="Sun Q."/>
            <person name="Mori K."/>
        </authorList>
    </citation>
    <scope>NUCLEOTIDE SEQUENCE [LARGE SCALE GENOMIC DNA]</scope>
    <source>
        <strain evidence="10 11">JCM 15389</strain>
    </source>
</reference>
<dbReference type="InterPro" id="IPR052378">
    <property type="entry name" value="NosR_regulator"/>
</dbReference>
<name>A0ABV6C6A4_9ACTN</name>
<protein>
    <submittedName>
        <fullName evidence="10">4Fe-4S binding protein</fullName>
    </submittedName>
</protein>
<keyword evidence="6 8" id="KW-0472">Membrane</keyword>
<organism evidence="10 11">
    <name type="scientific">Aciditerrimonas ferrireducens</name>
    <dbReference type="NCBI Taxonomy" id="667306"/>
    <lineage>
        <taxon>Bacteria</taxon>
        <taxon>Bacillati</taxon>
        <taxon>Actinomycetota</taxon>
        <taxon>Acidimicrobiia</taxon>
        <taxon>Acidimicrobiales</taxon>
        <taxon>Acidimicrobiaceae</taxon>
        <taxon>Aciditerrimonas</taxon>
    </lineage>
</organism>
<keyword evidence="4" id="KW-0408">Iron</keyword>
<feature type="transmembrane region" description="Helical" evidence="8">
    <location>
        <begin position="472"/>
        <end position="492"/>
    </location>
</feature>
<feature type="transmembrane region" description="Helical" evidence="8">
    <location>
        <begin position="70"/>
        <end position="93"/>
    </location>
</feature>
<evidence type="ECO:0000256" key="1">
    <source>
        <dbReference type="ARBA" id="ARBA00004236"/>
    </source>
</evidence>
<evidence type="ECO:0000256" key="5">
    <source>
        <dbReference type="ARBA" id="ARBA00023014"/>
    </source>
</evidence>
<dbReference type="InterPro" id="IPR017900">
    <property type="entry name" value="4Fe4S_Fe_S_CS"/>
</dbReference>
<comment type="subcellular location">
    <subcellularLocation>
        <location evidence="1">Cell membrane</location>
    </subcellularLocation>
</comment>
<sequence length="535" mass="58142">MTVVAPPEDERPLAAEPPALPAPVPVALRLRPPVRQPATEHFAPTDPPPGADLSRHPAVARALRDRRFQFFLILPNQIIFWAVIFLGILGTLVPGLNFATAITWYIWFCLVFVLMLVVGRGWCAMCPFGGFAEWLQRRSFWRRTQRALGLGKKLPEPIARYGLLLSIGTFIVLTWIEERFNIAGPGTPADTGLMVIGIVAGAVLVFSLFERRTFCRYLCPLSALIGTVGAMGSVAGFRTKDRQTCLDCRTKDCMRGGEQGYGCPWYTWPGSADSNLTCGLCSECYKACPSGNVGLFVQKPLTSVVQPRRRRADVAWAVMALWGLVIFQQVNATNGYAVADSWLARVTPFGPYPNPVDYLGIIAVVALATAGVAWVASRLAMRPLAAHATVSEGSPIATRRAFVDRPSRFRAYFVPVAYGLIPVVGADYLARQLPKFFKHALRIVPAVGAWFGVGGGTHSSLYHTQILSDPQIVVAQVVVIALGMAASLWATWRISRRDVEPLASHPLAARLSALGLVLACGASAGFLYVIMHAAS</sequence>
<evidence type="ECO:0000313" key="11">
    <source>
        <dbReference type="Proteomes" id="UP001589788"/>
    </source>
</evidence>
<keyword evidence="8" id="KW-1133">Transmembrane helix</keyword>
<evidence type="ECO:0000313" key="10">
    <source>
        <dbReference type="EMBL" id="MFC0082843.1"/>
    </source>
</evidence>
<keyword evidence="8" id="KW-0812">Transmembrane</keyword>
<evidence type="ECO:0000256" key="2">
    <source>
        <dbReference type="ARBA" id="ARBA00022475"/>
    </source>
</evidence>
<evidence type="ECO:0000256" key="6">
    <source>
        <dbReference type="ARBA" id="ARBA00023136"/>
    </source>
</evidence>
<feature type="transmembrane region" description="Helical" evidence="8">
    <location>
        <begin position="358"/>
        <end position="376"/>
    </location>
</feature>
<evidence type="ECO:0000256" key="3">
    <source>
        <dbReference type="ARBA" id="ARBA00022723"/>
    </source>
</evidence>
<feature type="transmembrane region" description="Helical" evidence="8">
    <location>
        <begin position="157"/>
        <end position="176"/>
    </location>
</feature>
<feature type="transmembrane region" description="Helical" evidence="8">
    <location>
        <begin position="513"/>
        <end position="534"/>
    </location>
</feature>
<keyword evidence="11" id="KW-1185">Reference proteome</keyword>
<dbReference type="PANTHER" id="PTHR30224">
    <property type="entry name" value="ELECTRON TRANSPORT PROTEIN"/>
    <property type="match status" value="1"/>
</dbReference>
<dbReference type="EMBL" id="JBHLYQ010000167">
    <property type="protein sequence ID" value="MFC0082843.1"/>
    <property type="molecule type" value="Genomic_DNA"/>
</dbReference>
<dbReference type="PROSITE" id="PS51379">
    <property type="entry name" value="4FE4S_FER_2"/>
    <property type="match status" value="1"/>
</dbReference>
<keyword evidence="3" id="KW-0479">Metal-binding</keyword>
<evidence type="ECO:0000256" key="4">
    <source>
        <dbReference type="ARBA" id="ARBA00023004"/>
    </source>
</evidence>
<feature type="transmembrane region" description="Helical" evidence="8">
    <location>
        <begin position="409"/>
        <end position="430"/>
    </location>
</feature>
<keyword evidence="2" id="KW-1003">Cell membrane</keyword>
<feature type="region of interest" description="Disordered" evidence="7">
    <location>
        <begin position="1"/>
        <end position="20"/>
    </location>
</feature>
<dbReference type="Pfam" id="PF12801">
    <property type="entry name" value="Fer4_5"/>
    <property type="match status" value="2"/>
</dbReference>
<keyword evidence="5" id="KW-0411">Iron-sulfur</keyword>
<evidence type="ECO:0000256" key="8">
    <source>
        <dbReference type="SAM" id="Phobius"/>
    </source>
</evidence>
<accession>A0ABV6C6A4</accession>
<comment type="caution">
    <text evidence="10">The sequence shown here is derived from an EMBL/GenBank/DDBJ whole genome shotgun (WGS) entry which is preliminary data.</text>
</comment>
<evidence type="ECO:0000256" key="7">
    <source>
        <dbReference type="SAM" id="MobiDB-lite"/>
    </source>
</evidence>
<feature type="transmembrane region" description="Helical" evidence="8">
    <location>
        <begin position="105"/>
        <end position="136"/>
    </location>
</feature>
<dbReference type="Proteomes" id="UP001589788">
    <property type="component" value="Unassembled WGS sequence"/>
</dbReference>
<gene>
    <name evidence="10" type="ORF">ACFFRE_11950</name>
</gene>
<feature type="transmembrane region" description="Helical" evidence="8">
    <location>
        <begin position="191"/>
        <end position="209"/>
    </location>
</feature>
<dbReference type="InterPro" id="IPR017896">
    <property type="entry name" value="4Fe4S_Fe-S-bd"/>
</dbReference>
<feature type="transmembrane region" description="Helical" evidence="8">
    <location>
        <begin position="314"/>
        <end position="338"/>
    </location>
</feature>
<dbReference type="PANTHER" id="PTHR30224:SF4">
    <property type="entry name" value="ELECTRON TRANSPORT PROTEIN YCCM-RELATED"/>
    <property type="match status" value="1"/>
</dbReference>
<proteinExistence type="predicted"/>
<dbReference type="PROSITE" id="PS00198">
    <property type="entry name" value="4FE4S_FER_1"/>
    <property type="match status" value="1"/>
</dbReference>